<feature type="active site" description="Charge relay system" evidence="5">
    <location>
        <position position="273"/>
    </location>
</feature>
<dbReference type="InterPro" id="IPR036852">
    <property type="entry name" value="Peptidase_S8/S53_dom_sf"/>
</dbReference>
<dbReference type="InterPro" id="IPR051048">
    <property type="entry name" value="Peptidase_S8/S53_subtilisin"/>
</dbReference>
<feature type="active site" description="Charge relay system" evidence="5">
    <location>
        <position position="225"/>
    </location>
</feature>
<dbReference type="InterPro" id="IPR015500">
    <property type="entry name" value="Peptidase_S8_subtilisin-rel"/>
</dbReference>
<dbReference type="Gene3D" id="3.40.50.200">
    <property type="entry name" value="Peptidase S8/S53 domain"/>
    <property type="match status" value="1"/>
</dbReference>
<comment type="similarity">
    <text evidence="1 5">Belongs to the peptidase S8 family.</text>
</comment>
<accession>A0ABW4W0D0</accession>
<keyword evidence="2 5" id="KW-0645">Protease</keyword>
<reference evidence="8" key="1">
    <citation type="journal article" date="2019" name="Int. J. Syst. Evol. Microbiol.">
        <title>The Global Catalogue of Microorganisms (GCM) 10K type strain sequencing project: providing services to taxonomists for standard genome sequencing and annotation.</title>
        <authorList>
            <consortium name="The Broad Institute Genomics Platform"/>
            <consortium name="The Broad Institute Genome Sequencing Center for Infectious Disease"/>
            <person name="Wu L."/>
            <person name="Ma J."/>
        </authorList>
    </citation>
    <scope>NUCLEOTIDE SEQUENCE [LARGE SCALE GENOMIC DNA]</scope>
    <source>
        <strain evidence="8">R28</strain>
    </source>
</reference>
<dbReference type="InterPro" id="IPR007253">
    <property type="entry name" value="Cell_wall-bd_2"/>
</dbReference>
<dbReference type="Proteomes" id="UP001597383">
    <property type="component" value="Unassembled WGS sequence"/>
</dbReference>
<evidence type="ECO:0000256" key="4">
    <source>
        <dbReference type="ARBA" id="ARBA00022825"/>
    </source>
</evidence>
<dbReference type="Pfam" id="PF09136">
    <property type="entry name" value="Glucodextran_B"/>
    <property type="match status" value="1"/>
</dbReference>
<dbReference type="InterPro" id="IPR000209">
    <property type="entry name" value="Peptidase_S8/S53_dom"/>
</dbReference>
<dbReference type="PANTHER" id="PTHR43399">
    <property type="entry name" value="SUBTILISIN-RELATED"/>
    <property type="match status" value="1"/>
</dbReference>
<evidence type="ECO:0000256" key="2">
    <source>
        <dbReference type="ARBA" id="ARBA00022670"/>
    </source>
</evidence>
<feature type="domain" description="Peptidase S8/S53" evidence="6">
    <location>
        <begin position="216"/>
        <end position="492"/>
    </location>
</feature>
<dbReference type="RefSeq" id="WP_377556299.1">
    <property type="nucleotide sequence ID" value="NZ_JBHUHQ010000015.1"/>
</dbReference>
<evidence type="ECO:0000259" key="6">
    <source>
        <dbReference type="Pfam" id="PF00082"/>
    </source>
</evidence>
<sequence length="1692" mass="185977">MRQKREMRSLLALFLSFLLIFSTLIPLVEAEEQGKSNKMSEKKASVSDEVYDAFKEREYVEILVEMKEQVDTSEVARQSKYKQKQNLLSSKAKQVTRDAVVDSLKQTAEKTQKNLLDQLATSPQVEDIKSFYIMNVVYVKGTKEVVDRIKKNPEVKRITLDKKIEVDWPTISKNKQEEMLSKADNNYQANGDDPSVEWNIDHIDAPQVWNEYGVDGSGVVVGTIDTGAHWTHEALKGSWRGYNSLDPNNPNPTGNWFDAVEGQGMPYDISQPHGTHVLGTILGQEPNGENKIGVAPGAKWIAARAFTVDGGQQSWLLAAGQFMLAPNDDPSLAPDIINNSWGGGPGIDEWYRPMVQAWRDAEILPVFAAGNDYPAKVAAPANYPESYAVGATDMNNLRGNFSNVGPGPYNGDLKPDIAAPGVNIRSSVPGGYQGGWNGTSMATPHISGVAALLRSVDGSLTVDELEEIMNSTATPLTDNQYPDTPNFGYGNGLVNAYGAVSTVASGVGGITGTVLKEGNDEEPPEMTHEANLFTYQSLDFQLEAQVRDNISVVKTELYVRQEETVDWEIVEFENVGGNYLDGHYEITVPSDFVEVPGFQYMIKATDFSGNVTETDIYNVEVAFGIDPSESFDHSFESELEGMLLTEDWQRGVPIVGPVPTDGENVVGTNLEGNYSSQSESFLQLPPLDLRNVEAASLSMKHWFDIEYTYDYGTIYVTDDIHSEEWYEVESFSGREREWKDFTVDLSNYANSENQVFIAFLLETDNQVNHSGWYLDELSISDSAIGGSTISEEAVKINDLITDDSSIDSSSTIYNVPEGLPAEATVTVVETGKTTKTSLRDGSYNILHSPTNGESYTLQVEAYGYYSQEVEFELGEEETIEENFLLQEIPKGEIEVTVVDQNQMPLEGVSIEVLEDSRISSTVTDSNGVSTLSNVLEGSYTLRVALDNYQFEQVAIDVVGGETTQLDVELNRFPGNAIKYDDGIPDNARVFNEAGYGFVTKMTPDQFAFVTGASFYLWGEDWPYPGGNEFSVTIYDSDEDGNPGQRVFEPKSVEGIRGEWNYVDLNEYNFKTDQDYYVVMLQTNESTQSPGIGVDESGPFSDRTYIVDNTGTFDKLGEQYGNFMIRSHVEYVTSAPVLDDTSNINYTNEDSYEVTGSVTEDGLVTIYNKGVEVNTGESSNNAFSFRVPLQEGENTITATVTNNGIESDASEVLIVVQDVTDPELNVQSLPTSTNEETIVLYGDVSDPNLDGVMVNGDRIEVKEDSSFEYEIQLSEGHNSVNVVGIDLAGNSTETTLGVELDTIAPEIIRITPNEDEYLIPGEALTVSVTTDTSEGTATIVVKDEDENTVDELSMVEVEPTIYEAEWTPSDNISQATLHLELEDRAGNKSNAKTDGVIYVGDQIARIYGENRYETAVEISRLGWSTSDTVILARGDVYADALAGIPLAHQLDAPVLLTQSTKLNEITKNELERLQAKKVIILGGKMAIDKQVENELIDSGLEVDRIAGEKRAETAKLIAEKLNFDTNQAIVVNGWNFPDALSVATFAATEEIPILLSSKDDLPTATVDFIGANNVIETIVVGGPSAVDSKVLDLLPNPIRISGSDRYQTNIALFNYFLPQTSTVYVATGKKFADALTGATLSAKHRAGILLTNDKVPEGTKEFLQEQDVKHLRILGGPEAVSDEVYEELENLLN</sequence>
<dbReference type="PANTHER" id="PTHR43399:SF4">
    <property type="entry name" value="CELL WALL-ASSOCIATED PROTEASE"/>
    <property type="match status" value="1"/>
</dbReference>
<gene>
    <name evidence="7" type="ORF">ACFSJF_09350</name>
</gene>
<evidence type="ECO:0000313" key="7">
    <source>
        <dbReference type="EMBL" id="MFD2044471.1"/>
    </source>
</evidence>
<dbReference type="EMBL" id="JBHUHQ010000015">
    <property type="protein sequence ID" value="MFD2044471.1"/>
    <property type="molecule type" value="Genomic_DNA"/>
</dbReference>
<dbReference type="Gene3D" id="2.60.40.1120">
    <property type="entry name" value="Carboxypeptidase-like, regulatory domain"/>
    <property type="match status" value="2"/>
</dbReference>
<dbReference type="Pfam" id="PF00082">
    <property type="entry name" value="Peptidase_S8"/>
    <property type="match status" value="1"/>
</dbReference>
<evidence type="ECO:0000256" key="3">
    <source>
        <dbReference type="ARBA" id="ARBA00022801"/>
    </source>
</evidence>
<dbReference type="InterPro" id="IPR008969">
    <property type="entry name" value="CarboxyPept-like_regulatory"/>
</dbReference>
<name>A0ABW4W0D0_9BACI</name>
<evidence type="ECO:0000313" key="8">
    <source>
        <dbReference type="Proteomes" id="UP001597383"/>
    </source>
</evidence>
<dbReference type="PROSITE" id="PS51892">
    <property type="entry name" value="SUBTILASE"/>
    <property type="match status" value="1"/>
</dbReference>
<dbReference type="Gene3D" id="2.60.40.10">
    <property type="entry name" value="Immunoglobulins"/>
    <property type="match status" value="2"/>
</dbReference>
<dbReference type="SUPFAM" id="SSF49464">
    <property type="entry name" value="Carboxypeptidase regulatory domain-like"/>
    <property type="match status" value="1"/>
</dbReference>
<keyword evidence="8" id="KW-1185">Reference proteome</keyword>
<proteinExistence type="inferred from homology"/>
<feature type="active site" description="Charge relay system" evidence="5">
    <location>
        <position position="440"/>
    </location>
</feature>
<dbReference type="Pfam" id="PF04122">
    <property type="entry name" value="CW_binding_2"/>
    <property type="match status" value="3"/>
</dbReference>
<protein>
    <submittedName>
        <fullName evidence="7">Cell wall-binding repeat-containing protein</fullName>
    </submittedName>
</protein>
<dbReference type="InterPro" id="IPR013784">
    <property type="entry name" value="Carb-bd-like_fold"/>
</dbReference>
<comment type="caution">
    <text evidence="7">The sequence shown here is derived from an EMBL/GenBank/DDBJ whole genome shotgun (WGS) entry which is preliminary data.</text>
</comment>
<dbReference type="InterPro" id="IPR023828">
    <property type="entry name" value="Peptidase_S8_Ser-AS"/>
</dbReference>
<keyword evidence="3 5" id="KW-0378">Hydrolase</keyword>
<evidence type="ECO:0000256" key="5">
    <source>
        <dbReference type="PROSITE-ProRule" id="PRU01240"/>
    </source>
</evidence>
<dbReference type="PRINTS" id="PR00723">
    <property type="entry name" value="SUBTILISIN"/>
</dbReference>
<dbReference type="Gene3D" id="3.40.50.12090">
    <property type="match status" value="2"/>
</dbReference>
<dbReference type="SUPFAM" id="SSF49452">
    <property type="entry name" value="Starch-binding domain-like"/>
    <property type="match status" value="1"/>
</dbReference>
<evidence type="ECO:0000256" key="1">
    <source>
        <dbReference type="ARBA" id="ARBA00011073"/>
    </source>
</evidence>
<dbReference type="InterPro" id="IPR013783">
    <property type="entry name" value="Ig-like_fold"/>
</dbReference>
<organism evidence="7 8">
    <name type="scientific">Ornithinibacillus salinisoli</name>
    <dbReference type="NCBI Taxonomy" id="1848459"/>
    <lineage>
        <taxon>Bacteria</taxon>
        <taxon>Bacillati</taxon>
        <taxon>Bacillota</taxon>
        <taxon>Bacilli</taxon>
        <taxon>Bacillales</taxon>
        <taxon>Bacillaceae</taxon>
        <taxon>Ornithinibacillus</taxon>
    </lineage>
</organism>
<dbReference type="Pfam" id="PF13620">
    <property type="entry name" value="CarboxypepD_reg"/>
    <property type="match status" value="1"/>
</dbReference>
<dbReference type="SUPFAM" id="SSF52743">
    <property type="entry name" value="Subtilisin-like"/>
    <property type="match status" value="1"/>
</dbReference>
<dbReference type="PROSITE" id="PS00138">
    <property type="entry name" value="SUBTILASE_SER"/>
    <property type="match status" value="1"/>
</dbReference>
<keyword evidence="4 5" id="KW-0720">Serine protease</keyword>